<evidence type="ECO:0000313" key="9">
    <source>
        <dbReference type="Proteomes" id="UP000275078"/>
    </source>
</evidence>
<feature type="transmembrane region" description="Helical" evidence="6">
    <location>
        <begin position="162"/>
        <end position="187"/>
    </location>
</feature>
<feature type="transmembrane region" description="Helical" evidence="6">
    <location>
        <begin position="132"/>
        <end position="150"/>
    </location>
</feature>
<feature type="compositionally biased region" description="Low complexity" evidence="5">
    <location>
        <begin position="515"/>
        <end position="525"/>
    </location>
</feature>
<keyword evidence="3 6" id="KW-1133">Transmembrane helix</keyword>
<gene>
    <name evidence="8" type="ORF">BJ508DRAFT_211267</name>
</gene>
<evidence type="ECO:0000256" key="6">
    <source>
        <dbReference type="SAM" id="Phobius"/>
    </source>
</evidence>
<dbReference type="InterPro" id="IPR036259">
    <property type="entry name" value="MFS_trans_sf"/>
</dbReference>
<keyword evidence="9" id="KW-1185">Reference proteome</keyword>
<feature type="transmembrane region" description="Helical" evidence="6">
    <location>
        <begin position="72"/>
        <end position="90"/>
    </location>
</feature>
<feature type="transmembrane region" description="Helical" evidence="6">
    <location>
        <begin position="426"/>
        <end position="452"/>
    </location>
</feature>
<dbReference type="InterPro" id="IPR011701">
    <property type="entry name" value="MFS"/>
</dbReference>
<feature type="domain" description="Major facilitator superfamily (MFS) profile" evidence="7">
    <location>
        <begin position="36"/>
        <end position="502"/>
    </location>
</feature>
<dbReference type="Gene3D" id="1.20.1720.10">
    <property type="entry name" value="Multidrug resistance protein D"/>
    <property type="match status" value="1"/>
</dbReference>
<keyword evidence="2 6" id="KW-0812">Transmembrane</keyword>
<evidence type="ECO:0000256" key="5">
    <source>
        <dbReference type="SAM" id="MobiDB-lite"/>
    </source>
</evidence>
<feature type="transmembrane region" description="Helical" evidence="6">
    <location>
        <begin position="388"/>
        <end position="414"/>
    </location>
</feature>
<dbReference type="Pfam" id="PF07690">
    <property type="entry name" value="MFS_1"/>
    <property type="match status" value="1"/>
</dbReference>
<evidence type="ECO:0000259" key="7">
    <source>
        <dbReference type="PROSITE" id="PS50850"/>
    </source>
</evidence>
<dbReference type="SUPFAM" id="SSF103473">
    <property type="entry name" value="MFS general substrate transporter"/>
    <property type="match status" value="1"/>
</dbReference>
<feature type="transmembrane region" description="Helical" evidence="6">
    <location>
        <begin position="478"/>
        <end position="499"/>
    </location>
</feature>
<feature type="non-terminal residue" evidence="8">
    <location>
        <position position="1"/>
    </location>
</feature>
<protein>
    <submittedName>
        <fullName evidence="8">MFS general substrate transporter</fullName>
    </submittedName>
</protein>
<evidence type="ECO:0000256" key="4">
    <source>
        <dbReference type="ARBA" id="ARBA00023136"/>
    </source>
</evidence>
<dbReference type="GO" id="GO:0016020">
    <property type="term" value="C:membrane"/>
    <property type="evidence" value="ECO:0007669"/>
    <property type="project" value="UniProtKB-SubCell"/>
</dbReference>
<comment type="subcellular location">
    <subcellularLocation>
        <location evidence="1">Membrane</location>
        <topology evidence="1">Multi-pass membrane protein</topology>
    </subcellularLocation>
</comment>
<sequence>PLFAQQFLTPNNMDGLSIDPNARPAVYSSTTQEVLAAIALTAAPAMHAMSMGALQMGLPKIAEEFGVSGGEVTWLLSAYTLTSGSFLLLFGKVSDLIGRKKVLVASFIWFALVSLICGFMKNFIAFCVLRGLQGLAGAACVTSSVGILGHTYNNSKRKNRVFACYGGGQPTGFIIGIIAGGICANFIGWRAILFFLTILYTLFTIAAIFCVPADPPVHSKRAELKRLDYLGAVLITSGFGLLIFGITQAESVKGSWSNPMVYSTIIAGIIGVCSFIGWESRIKDPLMPLSVWKYRQFALVMLIVVLAQMAFPVTLQFYTTLWFQKVRKVSPLMTAVYFLPQAIVGIMVNAFTAFTLHKIPGTVFLIVGMLAFFIASILWALQPVTMTYWAMAFPSMCLSVVGADLVYMVVNLFAVESVGKKDQSMAGGVLNTVIQIGSSLGLAFTAAISMSVESKQPNYKEWKGTDLEGRILVPGYRAVFWFSVAATATGFFLACFTSIGRQGEKTKADDGLEMGSVSTSSGSESDLGDGQKKEMVVVGKTPLTEEKAV</sequence>
<feature type="transmembrane region" description="Helical" evidence="6">
    <location>
        <begin position="259"/>
        <end position="278"/>
    </location>
</feature>
<evidence type="ECO:0000256" key="1">
    <source>
        <dbReference type="ARBA" id="ARBA00004141"/>
    </source>
</evidence>
<dbReference type="PROSITE" id="PS50850">
    <property type="entry name" value="MFS"/>
    <property type="match status" value="1"/>
</dbReference>
<feature type="transmembrane region" description="Helical" evidence="6">
    <location>
        <begin position="335"/>
        <end position="356"/>
    </location>
</feature>
<dbReference type="AlphaFoldDB" id="A0A3N4HZJ9"/>
<name>A0A3N4HZJ9_ASCIM</name>
<evidence type="ECO:0000313" key="8">
    <source>
        <dbReference type="EMBL" id="RPA79283.1"/>
    </source>
</evidence>
<feature type="transmembrane region" description="Helical" evidence="6">
    <location>
        <begin position="363"/>
        <end position="382"/>
    </location>
</feature>
<feature type="transmembrane region" description="Helical" evidence="6">
    <location>
        <begin position="193"/>
        <end position="215"/>
    </location>
</feature>
<feature type="region of interest" description="Disordered" evidence="5">
    <location>
        <begin position="507"/>
        <end position="549"/>
    </location>
</feature>
<organism evidence="8 9">
    <name type="scientific">Ascobolus immersus RN42</name>
    <dbReference type="NCBI Taxonomy" id="1160509"/>
    <lineage>
        <taxon>Eukaryota</taxon>
        <taxon>Fungi</taxon>
        <taxon>Dikarya</taxon>
        <taxon>Ascomycota</taxon>
        <taxon>Pezizomycotina</taxon>
        <taxon>Pezizomycetes</taxon>
        <taxon>Pezizales</taxon>
        <taxon>Ascobolaceae</taxon>
        <taxon>Ascobolus</taxon>
    </lineage>
</organism>
<dbReference type="PANTHER" id="PTHR42718:SF23">
    <property type="entry name" value="MAJOR FACILITATOR SUPERFAMILY (MFS) PROFILE DOMAIN-CONTAINING PROTEIN"/>
    <property type="match status" value="1"/>
</dbReference>
<proteinExistence type="predicted"/>
<feature type="transmembrane region" description="Helical" evidence="6">
    <location>
        <begin position="102"/>
        <end position="126"/>
    </location>
</feature>
<dbReference type="Proteomes" id="UP000275078">
    <property type="component" value="Unassembled WGS sequence"/>
</dbReference>
<evidence type="ECO:0000256" key="2">
    <source>
        <dbReference type="ARBA" id="ARBA00022692"/>
    </source>
</evidence>
<feature type="transmembrane region" description="Helical" evidence="6">
    <location>
        <begin position="299"/>
        <end position="323"/>
    </location>
</feature>
<dbReference type="Gene3D" id="1.20.1250.20">
    <property type="entry name" value="MFS general substrate transporter like domains"/>
    <property type="match status" value="1"/>
</dbReference>
<dbReference type="PANTHER" id="PTHR42718">
    <property type="entry name" value="MAJOR FACILITATOR SUPERFAMILY MULTIDRUG TRANSPORTER MFSC"/>
    <property type="match status" value="1"/>
</dbReference>
<feature type="transmembrane region" description="Helical" evidence="6">
    <location>
        <begin position="227"/>
        <end position="247"/>
    </location>
</feature>
<dbReference type="STRING" id="1160509.A0A3N4HZJ9"/>
<dbReference type="GO" id="GO:0022857">
    <property type="term" value="F:transmembrane transporter activity"/>
    <property type="evidence" value="ECO:0007669"/>
    <property type="project" value="InterPro"/>
</dbReference>
<dbReference type="EMBL" id="ML119701">
    <property type="protein sequence ID" value="RPA79283.1"/>
    <property type="molecule type" value="Genomic_DNA"/>
</dbReference>
<reference evidence="8 9" key="1">
    <citation type="journal article" date="2018" name="Nat. Ecol. Evol.">
        <title>Pezizomycetes genomes reveal the molecular basis of ectomycorrhizal truffle lifestyle.</title>
        <authorList>
            <person name="Murat C."/>
            <person name="Payen T."/>
            <person name="Noel B."/>
            <person name="Kuo A."/>
            <person name="Morin E."/>
            <person name="Chen J."/>
            <person name="Kohler A."/>
            <person name="Krizsan K."/>
            <person name="Balestrini R."/>
            <person name="Da Silva C."/>
            <person name="Montanini B."/>
            <person name="Hainaut M."/>
            <person name="Levati E."/>
            <person name="Barry K.W."/>
            <person name="Belfiori B."/>
            <person name="Cichocki N."/>
            <person name="Clum A."/>
            <person name="Dockter R.B."/>
            <person name="Fauchery L."/>
            <person name="Guy J."/>
            <person name="Iotti M."/>
            <person name="Le Tacon F."/>
            <person name="Lindquist E.A."/>
            <person name="Lipzen A."/>
            <person name="Malagnac F."/>
            <person name="Mello A."/>
            <person name="Molinier V."/>
            <person name="Miyauchi S."/>
            <person name="Poulain J."/>
            <person name="Riccioni C."/>
            <person name="Rubini A."/>
            <person name="Sitrit Y."/>
            <person name="Splivallo R."/>
            <person name="Traeger S."/>
            <person name="Wang M."/>
            <person name="Zifcakova L."/>
            <person name="Wipf D."/>
            <person name="Zambonelli A."/>
            <person name="Paolocci F."/>
            <person name="Nowrousian M."/>
            <person name="Ottonello S."/>
            <person name="Baldrian P."/>
            <person name="Spatafora J.W."/>
            <person name="Henrissat B."/>
            <person name="Nagy L.G."/>
            <person name="Aury J.M."/>
            <person name="Wincker P."/>
            <person name="Grigoriev I.V."/>
            <person name="Bonfante P."/>
            <person name="Martin F.M."/>
        </authorList>
    </citation>
    <scope>NUCLEOTIDE SEQUENCE [LARGE SCALE GENOMIC DNA]</scope>
    <source>
        <strain evidence="8 9">RN42</strain>
    </source>
</reference>
<dbReference type="InterPro" id="IPR020846">
    <property type="entry name" value="MFS_dom"/>
</dbReference>
<keyword evidence="4 6" id="KW-0472">Membrane</keyword>
<evidence type="ECO:0000256" key="3">
    <source>
        <dbReference type="ARBA" id="ARBA00022989"/>
    </source>
</evidence>
<accession>A0A3N4HZJ9</accession>
<dbReference type="OrthoDB" id="2985014at2759"/>
<feature type="transmembrane region" description="Helical" evidence="6">
    <location>
        <begin position="34"/>
        <end position="52"/>
    </location>
</feature>